<dbReference type="InterPro" id="IPR003593">
    <property type="entry name" value="AAA+_ATPase"/>
</dbReference>
<dbReference type="SUPFAM" id="SSF52540">
    <property type="entry name" value="P-loop containing nucleoside triphosphate hydrolases"/>
    <property type="match status" value="1"/>
</dbReference>
<dbReference type="SMART" id="SM00382">
    <property type="entry name" value="AAA"/>
    <property type="match status" value="1"/>
</dbReference>
<dbReference type="InterPro" id="IPR027417">
    <property type="entry name" value="P-loop_NTPase"/>
</dbReference>
<name>A0ABW8YL45_9SPHN</name>
<evidence type="ECO:0000256" key="3">
    <source>
        <dbReference type="ARBA" id="ARBA00022741"/>
    </source>
</evidence>
<dbReference type="InterPro" id="IPR050683">
    <property type="entry name" value="Bact_Polysacc_Export_ATP-bd"/>
</dbReference>
<dbReference type="InterPro" id="IPR015860">
    <property type="entry name" value="ABC_transpr_TagH-like"/>
</dbReference>
<evidence type="ECO:0000256" key="1">
    <source>
        <dbReference type="ARBA" id="ARBA00005417"/>
    </source>
</evidence>
<comment type="similarity">
    <text evidence="1">Belongs to the ABC transporter superfamily.</text>
</comment>
<dbReference type="Proteomes" id="UP001629244">
    <property type="component" value="Unassembled WGS sequence"/>
</dbReference>
<reference evidence="6 7" key="1">
    <citation type="submission" date="2024-06" db="EMBL/GenBank/DDBJ databases">
        <authorList>
            <person name="Kaempfer P."/>
            <person name="Viver T."/>
        </authorList>
    </citation>
    <scope>NUCLEOTIDE SEQUENCE [LARGE SCALE GENOMIC DNA]</scope>
    <source>
        <strain evidence="6 7">ST-64</strain>
    </source>
</reference>
<keyword evidence="3" id="KW-0547">Nucleotide-binding</keyword>
<dbReference type="GO" id="GO:0005524">
    <property type="term" value="F:ATP binding"/>
    <property type="evidence" value="ECO:0007669"/>
    <property type="project" value="UniProtKB-KW"/>
</dbReference>
<keyword evidence="2" id="KW-0813">Transport</keyword>
<organism evidence="6 7">
    <name type="scientific">Sphingomonas plantiphila</name>
    <dbReference type="NCBI Taxonomy" id="3163295"/>
    <lineage>
        <taxon>Bacteria</taxon>
        <taxon>Pseudomonadati</taxon>
        <taxon>Pseudomonadota</taxon>
        <taxon>Alphaproteobacteria</taxon>
        <taxon>Sphingomonadales</taxon>
        <taxon>Sphingomonadaceae</taxon>
        <taxon>Sphingomonas</taxon>
    </lineage>
</organism>
<dbReference type="CDD" id="cd03220">
    <property type="entry name" value="ABC_KpsT_Wzt"/>
    <property type="match status" value="1"/>
</dbReference>
<dbReference type="RefSeq" id="WP_408077346.1">
    <property type="nucleotide sequence ID" value="NZ_JBELQC010000001.1"/>
</dbReference>
<dbReference type="PANTHER" id="PTHR46743:SF2">
    <property type="entry name" value="TEICHOIC ACIDS EXPORT ATP-BINDING PROTEIN TAGH"/>
    <property type="match status" value="1"/>
</dbReference>
<dbReference type="EMBL" id="JBELQC010000001">
    <property type="protein sequence ID" value="MFL9840407.1"/>
    <property type="molecule type" value="Genomic_DNA"/>
</dbReference>
<dbReference type="PANTHER" id="PTHR46743">
    <property type="entry name" value="TEICHOIC ACIDS EXPORT ATP-BINDING PROTEIN TAGH"/>
    <property type="match status" value="1"/>
</dbReference>
<evidence type="ECO:0000256" key="4">
    <source>
        <dbReference type="ARBA" id="ARBA00022840"/>
    </source>
</evidence>
<dbReference type="Pfam" id="PF00005">
    <property type="entry name" value="ABC_tran"/>
    <property type="match status" value="1"/>
</dbReference>
<evidence type="ECO:0000256" key="2">
    <source>
        <dbReference type="ARBA" id="ARBA00022448"/>
    </source>
</evidence>
<evidence type="ECO:0000313" key="6">
    <source>
        <dbReference type="EMBL" id="MFL9840407.1"/>
    </source>
</evidence>
<comment type="caution">
    <text evidence="6">The sequence shown here is derived from an EMBL/GenBank/DDBJ whole genome shotgun (WGS) entry which is preliminary data.</text>
</comment>
<dbReference type="Gene3D" id="3.40.50.300">
    <property type="entry name" value="P-loop containing nucleotide triphosphate hydrolases"/>
    <property type="match status" value="1"/>
</dbReference>
<keyword evidence="7" id="KW-1185">Reference proteome</keyword>
<accession>A0ABW8YL45</accession>
<dbReference type="InterPro" id="IPR003439">
    <property type="entry name" value="ABC_transporter-like_ATP-bd"/>
</dbReference>
<sequence length="214" mass="23634">MIRFDRVSKQYRTRGGGYRRVLDETSFEIGPGQALGICGHNGAGKSTLLRLIAGVERPSSGTVDRAMSVSWPLGYASSFQSSLTGADNVRFIARVYGRPVDRVLAFVEEFAELGAYLDMPIRTYSAGMNARLAFAASLAVDFDCYLVDEITAAGDERFRARCHAALMERRERGTLIMVSHDPHVLRAYCDTGATLVDGRLTFYDTIDAAMEQHF</sequence>
<evidence type="ECO:0000313" key="7">
    <source>
        <dbReference type="Proteomes" id="UP001629244"/>
    </source>
</evidence>
<feature type="domain" description="ABC transporter" evidence="5">
    <location>
        <begin position="2"/>
        <end position="214"/>
    </location>
</feature>
<gene>
    <name evidence="6" type="ORF">ABS767_05475</name>
</gene>
<protein>
    <submittedName>
        <fullName evidence="6">ABC transporter ATP-binding protein</fullName>
    </submittedName>
</protein>
<evidence type="ECO:0000259" key="5">
    <source>
        <dbReference type="PROSITE" id="PS50893"/>
    </source>
</evidence>
<dbReference type="PROSITE" id="PS50893">
    <property type="entry name" value="ABC_TRANSPORTER_2"/>
    <property type="match status" value="1"/>
</dbReference>
<proteinExistence type="inferred from homology"/>
<keyword evidence="4 6" id="KW-0067">ATP-binding</keyword>